<sequence length="342" mass="38370">MMETAACCDNSNTYDAITADVTAQAAQAIAASASSYSTPADFIAIHDTYAGFVVDQTTATRANSVAAAQHHPAGAGCMVFDNSMVTPGTHDLLMVAGHGMGTENGGYHHDALFHEEARNQNSNPSCRQIMDVLIQEQKRALADLNQAEEELKAAEERFAKAREYKLTLDSHVNAIAESSIEEFLAEKNRWNDMFRALVEYKRVNGHCHVMRNPKQNKSMGWKKCSENHISLQSLRTWVSQVRLDARRAAGHPDCLSPYKIIALNRLGFDWEPRENYWMDMFEQLKSYLQNTGGKMPPRFINGAKFPLGQWCDTQLDNYRKFHSGKNGAYITQEKINMLNQIG</sequence>
<feature type="domain" description="Helicase-associated" evidence="2">
    <location>
        <begin position="188"/>
        <end position="268"/>
    </location>
</feature>
<gene>
    <name evidence="3" type="ORF">ACHAXA_001002</name>
</gene>
<feature type="domain" description="Helicase-associated" evidence="2">
    <location>
        <begin position="274"/>
        <end position="342"/>
    </location>
</feature>
<dbReference type="PANTHER" id="PTHR33418">
    <property type="entry name" value="HELICASE-ASSOCIATED"/>
    <property type="match status" value="1"/>
</dbReference>
<dbReference type="InterPro" id="IPR005114">
    <property type="entry name" value="Helicase_assoc"/>
</dbReference>
<dbReference type="PANTHER" id="PTHR33418:SF1">
    <property type="entry name" value="HELICASE-ASSOCIATED DOMAIN-CONTAINING PROTEIN"/>
    <property type="match status" value="1"/>
</dbReference>
<evidence type="ECO:0000259" key="2">
    <source>
        <dbReference type="Pfam" id="PF03457"/>
    </source>
</evidence>
<evidence type="ECO:0000313" key="3">
    <source>
        <dbReference type="EMBL" id="KAL3822737.1"/>
    </source>
</evidence>
<evidence type="ECO:0000313" key="4">
    <source>
        <dbReference type="Proteomes" id="UP001530377"/>
    </source>
</evidence>
<dbReference type="AlphaFoldDB" id="A0ABD3SDX2"/>
<accession>A0ABD3SDX2</accession>
<protein>
    <recommendedName>
        <fullName evidence="2">Helicase-associated domain-containing protein</fullName>
    </recommendedName>
</protein>
<feature type="coiled-coil region" evidence="1">
    <location>
        <begin position="130"/>
        <end position="164"/>
    </location>
</feature>
<dbReference type="Proteomes" id="UP001530377">
    <property type="component" value="Unassembled WGS sequence"/>
</dbReference>
<keyword evidence="1" id="KW-0175">Coiled coil</keyword>
<dbReference type="Pfam" id="PF03457">
    <property type="entry name" value="HA"/>
    <property type="match status" value="2"/>
</dbReference>
<proteinExistence type="predicted"/>
<keyword evidence="4" id="KW-1185">Reference proteome</keyword>
<name>A0ABD3SDX2_9STRA</name>
<evidence type="ECO:0000256" key="1">
    <source>
        <dbReference type="SAM" id="Coils"/>
    </source>
</evidence>
<reference evidence="3 4" key="1">
    <citation type="submission" date="2024-10" db="EMBL/GenBank/DDBJ databases">
        <title>Updated reference genomes for cyclostephanoid diatoms.</title>
        <authorList>
            <person name="Roberts W.R."/>
            <person name="Alverson A.J."/>
        </authorList>
    </citation>
    <scope>NUCLEOTIDE SEQUENCE [LARGE SCALE GENOMIC DNA]</scope>
    <source>
        <strain evidence="3 4">AJA228-03</strain>
    </source>
</reference>
<organism evidence="3 4">
    <name type="scientific">Cyclostephanos tholiformis</name>
    <dbReference type="NCBI Taxonomy" id="382380"/>
    <lineage>
        <taxon>Eukaryota</taxon>
        <taxon>Sar</taxon>
        <taxon>Stramenopiles</taxon>
        <taxon>Ochrophyta</taxon>
        <taxon>Bacillariophyta</taxon>
        <taxon>Coscinodiscophyceae</taxon>
        <taxon>Thalassiosirophycidae</taxon>
        <taxon>Stephanodiscales</taxon>
        <taxon>Stephanodiscaceae</taxon>
        <taxon>Cyclostephanos</taxon>
    </lineage>
</organism>
<dbReference type="Gene3D" id="6.10.140.530">
    <property type="match status" value="2"/>
</dbReference>
<comment type="caution">
    <text evidence="3">The sequence shown here is derived from an EMBL/GenBank/DDBJ whole genome shotgun (WGS) entry which is preliminary data.</text>
</comment>
<dbReference type="EMBL" id="JALLPB020000057">
    <property type="protein sequence ID" value="KAL3822737.1"/>
    <property type="molecule type" value="Genomic_DNA"/>
</dbReference>